<dbReference type="Pfam" id="PF04117">
    <property type="entry name" value="Mpv17_PMP22"/>
    <property type="match status" value="1"/>
</dbReference>
<evidence type="ECO:0000256" key="3">
    <source>
        <dbReference type="ARBA" id="ARBA00022692"/>
    </source>
</evidence>
<dbReference type="Gramene" id="CDF36743">
    <property type="protein sequence ID" value="CDF36743"/>
    <property type="gene ID" value="CHC_T00004789001"/>
</dbReference>
<dbReference type="InterPro" id="IPR007248">
    <property type="entry name" value="Mpv17_PMP22"/>
</dbReference>
<evidence type="ECO:0000313" key="8">
    <source>
        <dbReference type="EMBL" id="CDF36743.1"/>
    </source>
</evidence>
<dbReference type="PANTHER" id="PTHR11266:SF80">
    <property type="entry name" value="PEROXISOMAL MEMBRANE PROTEIN 2"/>
    <property type="match status" value="1"/>
</dbReference>
<gene>
    <name evidence="8" type="ORF">CHC_T00004789001</name>
</gene>
<dbReference type="AlphaFoldDB" id="R7QG39"/>
<dbReference type="STRING" id="2769.R7QG39"/>
<evidence type="ECO:0000256" key="5">
    <source>
        <dbReference type="ARBA" id="ARBA00023136"/>
    </source>
</evidence>
<keyword evidence="5 6" id="KW-0472">Membrane</keyword>
<accession>R7QG39</accession>
<evidence type="ECO:0000256" key="4">
    <source>
        <dbReference type="ARBA" id="ARBA00022989"/>
    </source>
</evidence>
<feature type="transmembrane region" description="Helical" evidence="6">
    <location>
        <begin position="118"/>
        <end position="135"/>
    </location>
</feature>
<dbReference type="EMBL" id="HG001800">
    <property type="protein sequence ID" value="CDF36743.1"/>
    <property type="molecule type" value="Genomic_DNA"/>
</dbReference>
<organism evidence="8 9">
    <name type="scientific">Chondrus crispus</name>
    <name type="common">Carrageen Irish moss</name>
    <name type="synonym">Polymorpha crispa</name>
    <dbReference type="NCBI Taxonomy" id="2769"/>
    <lineage>
        <taxon>Eukaryota</taxon>
        <taxon>Rhodophyta</taxon>
        <taxon>Florideophyceae</taxon>
        <taxon>Rhodymeniophycidae</taxon>
        <taxon>Gigartinales</taxon>
        <taxon>Gigartinaceae</taxon>
        <taxon>Chondrus</taxon>
    </lineage>
</organism>
<proteinExistence type="inferred from homology"/>
<evidence type="ECO:0000256" key="6">
    <source>
        <dbReference type="RuleBase" id="RU363053"/>
    </source>
</evidence>
<feature type="region of interest" description="Disordered" evidence="7">
    <location>
        <begin position="1"/>
        <end position="32"/>
    </location>
</feature>
<comment type="subcellular location">
    <subcellularLocation>
        <location evidence="1">Membrane</location>
        <topology evidence="1">Multi-pass membrane protein</topology>
    </subcellularLocation>
</comment>
<feature type="compositionally biased region" description="Low complexity" evidence="7">
    <location>
        <begin position="19"/>
        <end position="29"/>
    </location>
</feature>
<reference evidence="9" key="1">
    <citation type="journal article" date="2013" name="Proc. Natl. Acad. Sci. U.S.A.">
        <title>Genome structure and metabolic features in the red seaweed Chondrus crispus shed light on evolution of the Archaeplastida.</title>
        <authorList>
            <person name="Collen J."/>
            <person name="Porcel B."/>
            <person name="Carre W."/>
            <person name="Ball S.G."/>
            <person name="Chaparro C."/>
            <person name="Tonon T."/>
            <person name="Barbeyron T."/>
            <person name="Michel G."/>
            <person name="Noel B."/>
            <person name="Valentin K."/>
            <person name="Elias M."/>
            <person name="Artiguenave F."/>
            <person name="Arun A."/>
            <person name="Aury J.M."/>
            <person name="Barbosa-Neto J.F."/>
            <person name="Bothwell J.H."/>
            <person name="Bouget F.Y."/>
            <person name="Brillet L."/>
            <person name="Cabello-Hurtado F."/>
            <person name="Capella-Gutierrez S."/>
            <person name="Charrier B."/>
            <person name="Cladiere L."/>
            <person name="Cock J.M."/>
            <person name="Coelho S.M."/>
            <person name="Colleoni C."/>
            <person name="Czjzek M."/>
            <person name="Da Silva C."/>
            <person name="Delage L."/>
            <person name="Denoeud F."/>
            <person name="Deschamps P."/>
            <person name="Dittami S.M."/>
            <person name="Gabaldon T."/>
            <person name="Gachon C.M."/>
            <person name="Groisillier A."/>
            <person name="Herve C."/>
            <person name="Jabbari K."/>
            <person name="Katinka M."/>
            <person name="Kloareg B."/>
            <person name="Kowalczyk N."/>
            <person name="Labadie K."/>
            <person name="Leblanc C."/>
            <person name="Lopez P.J."/>
            <person name="McLachlan D.H."/>
            <person name="Meslet-Cladiere L."/>
            <person name="Moustafa A."/>
            <person name="Nehr Z."/>
            <person name="Nyvall Collen P."/>
            <person name="Panaud O."/>
            <person name="Partensky F."/>
            <person name="Poulain J."/>
            <person name="Rensing S.A."/>
            <person name="Rousvoal S."/>
            <person name="Samson G."/>
            <person name="Symeonidi A."/>
            <person name="Weissenbach J."/>
            <person name="Zambounis A."/>
            <person name="Wincker P."/>
            <person name="Boyen C."/>
        </authorList>
    </citation>
    <scope>NUCLEOTIDE SEQUENCE [LARGE SCALE GENOMIC DNA]</scope>
    <source>
        <strain evidence="9">cv. Stackhouse</strain>
    </source>
</reference>
<evidence type="ECO:0000313" key="9">
    <source>
        <dbReference type="Proteomes" id="UP000012073"/>
    </source>
</evidence>
<dbReference type="KEGG" id="ccp:CHC_T00004789001"/>
<feature type="transmembrane region" description="Helical" evidence="6">
    <location>
        <begin position="155"/>
        <end position="174"/>
    </location>
</feature>
<dbReference type="OrthoDB" id="430207at2759"/>
<dbReference type="GO" id="GO:0016020">
    <property type="term" value="C:membrane"/>
    <property type="evidence" value="ECO:0007669"/>
    <property type="project" value="UniProtKB-SubCell"/>
</dbReference>
<keyword evidence="4 6" id="KW-1133">Transmembrane helix</keyword>
<dbReference type="GO" id="GO:0005737">
    <property type="term" value="C:cytoplasm"/>
    <property type="evidence" value="ECO:0007669"/>
    <property type="project" value="TreeGrafter"/>
</dbReference>
<dbReference type="PhylomeDB" id="R7QG39"/>
<keyword evidence="3 6" id="KW-0812">Transmembrane</keyword>
<evidence type="ECO:0000256" key="2">
    <source>
        <dbReference type="ARBA" id="ARBA00006824"/>
    </source>
</evidence>
<feature type="transmembrane region" description="Helical" evidence="6">
    <location>
        <begin position="56"/>
        <end position="76"/>
    </location>
</feature>
<comment type="similarity">
    <text evidence="2 6">Belongs to the peroxisomal membrane protein PXMP2/4 family.</text>
</comment>
<dbReference type="Proteomes" id="UP000012073">
    <property type="component" value="Unassembled WGS sequence"/>
</dbReference>
<dbReference type="PANTHER" id="PTHR11266">
    <property type="entry name" value="PEROXISOMAL MEMBRANE PROTEIN 2, PXMP2 MPV17"/>
    <property type="match status" value="1"/>
</dbReference>
<keyword evidence="9" id="KW-1185">Reference proteome</keyword>
<dbReference type="RefSeq" id="XP_005716562.1">
    <property type="nucleotide sequence ID" value="XM_005716505.1"/>
</dbReference>
<dbReference type="GeneID" id="17324279"/>
<sequence length="338" mass="38614">MAAHNLHPGKRLPAPAVHSYSTSQSQPSSLVDRITSKPFSSRSRLRISLAFNYSNLYRFLIVIGLLSTASFLLSHYSSYILSEPSLFIPSLLHLSQHTRRVAKRTLRLYQRQLHLHPLLSRAITAGVIFFIADFLAQVLNRRANPKPPAFSFTRLLRYTVYGLIAMGPFLYLWYALMNEYGPEDDISGSLIKCIFEQITLEPICISMYIIYDGFVCRRGWSPVRKALDAQFFPLWFKNAVFWLPANFANYYIGTPDLRVVFANLCSLFWNIYFSSKVNKMSVPSFVPHDDKDSKYLQLSSHDRQQVISKAGAYQTPPDAHVRRVGDLISSPRVPLLPV</sequence>
<evidence type="ECO:0000256" key="1">
    <source>
        <dbReference type="ARBA" id="ARBA00004141"/>
    </source>
</evidence>
<protein>
    <submittedName>
        <fullName evidence="8">Uncharacterized protein</fullName>
    </submittedName>
</protein>
<name>R7QG39_CHOCR</name>
<evidence type="ECO:0000256" key="7">
    <source>
        <dbReference type="SAM" id="MobiDB-lite"/>
    </source>
</evidence>